<keyword evidence="7" id="KW-1185">Reference proteome</keyword>
<name>A0A850ZUG4_9PASS</name>
<sequence length="95" mass="9193">RCLPGCEVACPEPCAYSRSLGPCVASCGDSTALVYGPPVMVTFPGAILSSCPQESVVASSMPQHSGGSSYSLGMGGSSGGLSGMGGSYGSGGSYS</sequence>
<keyword evidence="4" id="KW-0007">Acetylation</keyword>
<dbReference type="GO" id="GO:0005200">
    <property type="term" value="F:structural constituent of cytoskeleton"/>
    <property type="evidence" value="ECO:0007669"/>
    <property type="project" value="InterPro"/>
</dbReference>
<dbReference type="Pfam" id="PF02422">
    <property type="entry name" value="Keratin"/>
    <property type="match status" value="1"/>
</dbReference>
<evidence type="ECO:0000256" key="2">
    <source>
        <dbReference type="ARBA" id="ARBA00011806"/>
    </source>
</evidence>
<organism evidence="6 7">
    <name type="scientific">Tichodroma muraria</name>
    <dbReference type="NCBI Taxonomy" id="237442"/>
    <lineage>
        <taxon>Eukaryota</taxon>
        <taxon>Metazoa</taxon>
        <taxon>Chordata</taxon>
        <taxon>Craniata</taxon>
        <taxon>Vertebrata</taxon>
        <taxon>Euteleostomi</taxon>
        <taxon>Archelosauria</taxon>
        <taxon>Archosauria</taxon>
        <taxon>Dinosauria</taxon>
        <taxon>Saurischia</taxon>
        <taxon>Theropoda</taxon>
        <taxon>Coelurosauria</taxon>
        <taxon>Aves</taxon>
        <taxon>Neognathae</taxon>
        <taxon>Neoaves</taxon>
        <taxon>Telluraves</taxon>
        <taxon>Australaves</taxon>
        <taxon>Passeriformes</taxon>
        <taxon>Sittidae</taxon>
        <taxon>Tichodroma</taxon>
    </lineage>
</organism>
<dbReference type="AlphaFoldDB" id="A0A850ZUG4"/>
<keyword evidence="3 5" id="KW-0416">Keratin</keyword>
<comment type="subunit">
    <text evidence="2 5">The avian keratins (F-ker, S-ker, C-ker and B-ker) are a complex mixture of very similar polypeptides.</text>
</comment>
<dbReference type="PANTHER" id="PTHR31203:SF1">
    <property type="entry name" value="BETA-KERATIN-RELATED PROTEIN-RELATED"/>
    <property type="match status" value="1"/>
</dbReference>
<dbReference type="GO" id="GO:0005882">
    <property type="term" value="C:intermediate filament"/>
    <property type="evidence" value="ECO:0007669"/>
    <property type="project" value="UniProtKB-KW"/>
</dbReference>
<evidence type="ECO:0000256" key="3">
    <source>
        <dbReference type="ARBA" id="ARBA00022744"/>
    </source>
</evidence>
<protein>
    <recommendedName>
        <fullName evidence="5">Keratin</fullName>
    </recommendedName>
</protein>
<dbReference type="Proteomes" id="UP000629438">
    <property type="component" value="Unassembled WGS sequence"/>
</dbReference>
<comment type="similarity">
    <text evidence="1 5">Belongs to the avian keratin family.</text>
</comment>
<evidence type="ECO:0000313" key="7">
    <source>
        <dbReference type="Proteomes" id="UP000629438"/>
    </source>
</evidence>
<comment type="caution">
    <text evidence="6">The sequence shown here is derived from an EMBL/GenBank/DDBJ whole genome shotgun (WGS) entry which is preliminary data.</text>
</comment>
<dbReference type="PANTHER" id="PTHR31203">
    <property type="entry name" value="BETA-KERATIN-RELATED PROTEIN-RELATED"/>
    <property type="match status" value="1"/>
</dbReference>
<evidence type="ECO:0000313" key="6">
    <source>
        <dbReference type="EMBL" id="NWI04660.1"/>
    </source>
</evidence>
<dbReference type="InterPro" id="IPR003461">
    <property type="entry name" value="Keratin"/>
</dbReference>
<evidence type="ECO:0000256" key="4">
    <source>
        <dbReference type="ARBA" id="ARBA00022990"/>
    </source>
</evidence>
<feature type="non-terminal residue" evidence="6">
    <location>
        <position position="95"/>
    </location>
</feature>
<evidence type="ECO:0000256" key="5">
    <source>
        <dbReference type="RuleBase" id="RU364002"/>
    </source>
</evidence>
<evidence type="ECO:0000256" key="1">
    <source>
        <dbReference type="ARBA" id="ARBA00008702"/>
    </source>
</evidence>
<reference evidence="6" key="1">
    <citation type="submission" date="2019-09" db="EMBL/GenBank/DDBJ databases">
        <title>Bird 10,000 Genomes (B10K) Project - Family phase.</title>
        <authorList>
            <person name="Zhang G."/>
        </authorList>
    </citation>
    <scope>NUCLEOTIDE SEQUENCE</scope>
    <source>
        <strain evidence="6">B10K-DU-012-47</strain>
    </source>
</reference>
<gene>
    <name evidence="6" type="primary">Krsc_6</name>
    <name evidence="6" type="ORF">TICMUR_R02642</name>
</gene>
<proteinExistence type="inferred from homology"/>
<accession>A0A850ZUG4</accession>
<dbReference type="EMBL" id="WAAG01070850">
    <property type="protein sequence ID" value="NWI04660.1"/>
    <property type="molecule type" value="Genomic_DNA"/>
</dbReference>
<dbReference type="OrthoDB" id="9380305at2759"/>
<feature type="non-terminal residue" evidence="6">
    <location>
        <position position="1"/>
    </location>
</feature>